<dbReference type="Proteomes" id="UP000290365">
    <property type="component" value="Chromosome"/>
</dbReference>
<sequence>MSGASELQWQQDKPWDLFGSDIACDEFPPDTRGVRVNAARLDNRRDGVQALLKEWSRVATVVSTRTDPRTTTPRIAPRRPVARRSCYRAEAKHCSSALLVAGRSAMS</sequence>
<evidence type="ECO:0000313" key="1">
    <source>
        <dbReference type="EMBL" id="QBD77320.1"/>
    </source>
</evidence>
<reference evidence="1 2" key="1">
    <citation type="submission" date="2019-01" db="EMBL/GenBank/DDBJ databases">
        <title>Ktedonosporobacter rubrisoli SCAWS-G2.</title>
        <authorList>
            <person name="Huang Y."/>
            <person name="Yan B."/>
        </authorList>
    </citation>
    <scope>NUCLEOTIDE SEQUENCE [LARGE SCALE GENOMIC DNA]</scope>
    <source>
        <strain evidence="1 2">SCAWS-G2</strain>
    </source>
</reference>
<organism evidence="1 2">
    <name type="scientific">Ktedonosporobacter rubrisoli</name>
    <dbReference type="NCBI Taxonomy" id="2509675"/>
    <lineage>
        <taxon>Bacteria</taxon>
        <taxon>Bacillati</taxon>
        <taxon>Chloroflexota</taxon>
        <taxon>Ktedonobacteria</taxon>
        <taxon>Ktedonobacterales</taxon>
        <taxon>Ktedonosporobacteraceae</taxon>
        <taxon>Ktedonosporobacter</taxon>
    </lineage>
</organism>
<keyword evidence="2" id="KW-1185">Reference proteome</keyword>
<accession>A0A4P6JQ72</accession>
<dbReference type="AlphaFoldDB" id="A0A4P6JQ72"/>
<dbReference type="RefSeq" id="WP_129888383.1">
    <property type="nucleotide sequence ID" value="NZ_CP035758.1"/>
</dbReference>
<protein>
    <submittedName>
        <fullName evidence="1">Uncharacterized protein</fullName>
    </submittedName>
</protein>
<name>A0A4P6JQ72_KTERU</name>
<gene>
    <name evidence="1" type="ORF">EPA93_15505</name>
</gene>
<evidence type="ECO:0000313" key="2">
    <source>
        <dbReference type="Proteomes" id="UP000290365"/>
    </source>
</evidence>
<dbReference type="EMBL" id="CP035758">
    <property type="protein sequence ID" value="QBD77320.1"/>
    <property type="molecule type" value="Genomic_DNA"/>
</dbReference>
<dbReference type="KEGG" id="kbs:EPA93_15505"/>
<proteinExistence type="predicted"/>